<feature type="domain" description="Porphobilinogen deaminase C-terminal" evidence="7">
    <location>
        <begin position="228"/>
        <end position="296"/>
    </location>
</feature>
<dbReference type="HOGENOM" id="CLU_019704_1_0_2"/>
<dbReference type="GO" id="GO:0004418">
    <property type="term" value="F:hydroxymethylbilane synthase activity"/>
    <property type="evidence" value="ECO:0007669"/>
    <property type="project" value="UniProtKB-UniRule"/>
</dbReference>
<dbReference type="GeneID" id="9499458"/>
<dbReference type="InParanoid" id="D9Q2S0"/>
<dbReference type="PANTHER" id="PTHR11557:SF0">
    <property type="entry name" value="PORPHOBILINOGEN DEAMINASE"/>
    <property type="match status" value="1"/>
</dbReference>
<evidence type="ECO:0000256" key="3">
    <source>
        <dbReference type="ARBA" id="ARBA00022679"/>
    </source>
</evidence>
<dbReference type="InterPro" id="IPR022419">
    <property type="entry name" value="Porphobilin_deaminase_cofac_BS"/>
</dbReference>
<dbReference type="PIRSF" id="PIRSF001438">
    <property type="entry name" value="4pyrrol_synth_OHMeBilane_synth"/>
    <property type="match status" value="1"/>
</dbReference>
<dbReference type="EMBL" id="CP001742">
    <property type="protein sequence ID" value="ADL19608.1"/>
    <property type="molecule type" value="Genomic_DNA"/>
</dbReference>
<name>D9Q2S0_ACIS3</name>
<evidence type="ECO:0000313" key="9">
    <source>
        <dbReference type="Proteomes" id="UP000000346"/>
    </source>
</evidence>
<dbReference type="eggNOG" id="arCOG04299">
    <property type="taxonomic scope" value="Archaea"/>
</dbReference>
<dbReference type="STRING" id="666510.ASAC_1203"/>
<dbReference type="GO" id="GO:0006783">
    <property type="term" value="P:heme biosynthetic process"/>
    <property type="evidence" value="ECO:0007669"/>
    <property type="project" value="TreeGrafter"/>
</dbReference>
<sequence length="298" mass="32411">MIKLKVATRGSKLSLEQVVIAMRFLEQRLGERVEYEPVIVKTRGDVMQDRPLFSIGVKGVFEKEVNRAVLNGEADVAVHSMKDLPSQLEEDLEIAMVPPREVPNDSLVIGAGSPEVTGVEDVPSGLSVGTSSVRRIAFLRHYNRNVITKVVRGNVDTRIAKLNRGEVNYLLMAEAGLRRLNIPQKRVMLPLDKFPPEPGQGIIAVVAPSSSPLFDLLRRASDEVTYAMAMAERKFVELIGAGCHTPIGAVSILEGGRLAMIAAAASPDGEVMNFARASGSLGEPERIARELVENLKVP</sequence>
<dbReference type="InterPro" id="IPR036803">
    <property type="entry name" value="Porphobilinogen_deaminase_C_sf"/>
</dbReference>
<gene>
    <name evidence="8" type="ordered locus">ASAC_1203</name>
</gene>
<comment type="cofactor">
    <cofactor evidence="1">
        <name>dipyrromethane</name>
        <dbReference type="ChEBI" id="CHEBI:60342"/>
    </cofactor>
</comment>
<dbReference type="Proteomes" id="UP000000346">
    <property type="component" value="Chromosome"/>
</dbReference>
<evidence type="ECO:0000313" key="8">
    <source>
        <dbReference type="EMBL" id="ADL19608.1"/>
    </source>
</evidence>
<dbReference type="AlphaFoldDB" id="D9Q2S0"/>
<dbReference type="NCBIfam" id="TIGR00212">
    <property type="entry name" value="hemC"/>
    <property type="match status" value="1"/>
</dbReference>
<dbReference type="InterPro" id="IPR022418">
    <property type="entry name" value="Porphobilinogen_deaminase_C"/>
</dbReference>
<evidence type="ECO:0000256" key="5">
    <source>
        <dbReference type="NCBIfam" id="TIGR00212"/>
    </source>
</evidence>
<dbReference type="Gene3D" id="3.30.160.40">
    <property type="entry name" value="Porphobilinogen deaminase, C-terminal domain"/>
    <property type="match status" value="1"/>
</dbReference>
<proteinExistence type="inferred from homology"/>
<keyword evidence="9" id="KW-1185">Reference proteome</keyword>
<dbReference type="InterPro" id="IPR000860">
    <property type="entry name" value="HemC"/>
</dbReference>
<dbReference type="Gene3D" id="3.40.190.10">
    <property type="entry name" value="Periplasmic binding protein-like II"/>
    <property type="match status" value="2"/>
</dbReference>
<dbReference type="EC" id="2.5.1.61" evidence="5"/>
<dbReference type="PRINTS" id="PR00151">
    <property type="entry name" value="PORPHBDMNASE"/>
</dbReference>
<dbReference type="Pfam" id="PF03900">
    <property type="entry name" value="Porphobil_deamC"/>
    <property type="match status" value="1"/>
</dbReference>
<evidence type="ECO:0000259" key="6">
    <source>
        <dbReference type="Pfam" id="PF01379"/>
    </source>
</evidence>
<dbReference type="KEGG" id="asc:ASAC_1203"/>
<dbReference type="SUPFAM" id="SSF54782">
    <property type="entry name" value="Porphobilinogen deaminase (hydroxymethylbilane synthase), C-terminal domain"/>
    <property type="match status" value="1"/>
</dbReference>
<evidence type="ECO:0000256" key="1">
    <source>
        <dbReference type="ARBA" id="ARBA00001916"/>
    </source>
</evidence>
<keyword evidence="3 8" id="KW-0808">Transferase</keyword>
<keyword evidence="4" id="KW-0627">Porphyrin biosynthesis</keyword>
<dbReference type="FunCoup" id="D9Q2S0">
    <property type="interactions" value="187"/>
</dbReference>
<protein>
    <recommendedName>
        <fullName evidence="5">Hydroxymethylbilane synthase</fullName>
        <ecNumber evidence="5">2.5.1.61</ecNumber>
    </recommendedName>
</protein>
<dbReference type="GO" id="GO:0005737">
    <property type="term" value="C:cytoplasm"/>
    <property type="evidence" value="ECO:0007669"/>
    <property type="project" value="UniProtKB-UniRule"/>
</dbReference>
<dbReference type="InterPro" id="IPR022417">
    <property type="entry name" value="Porphobilin_deaminase_N"/>
</dbReference>
<dbReference type="PANTHER" id="PTHR11557">
    <property type="entry name" value="PORPHOBILINOGEN DEAMINASE"/>
    <property type="match status" value="1"/>
</dbReference>
<evidence type="ECO:0000256" key="4">
    <source>
        <dbReference type="ARBA" id="ARBA00023244"/>
    </source>
</evidence>
<dbReference type="RefSeq" id="WP_013267120.1">
    <property type="nucleotide sequence ID" value="NC_014374.1"/>
</dbReference>
<accession>D9Q2S0</accession>
<dbReference type="OrthoDB" id="8042at2157"/>
<dbReference type="Pfam" id="PF01379">
    <property type="entry name" value="Porphobil_deam"/>
    <property type="match status" value="1"/>
</dbReference>
<evidence type="ECO:0000256" key="2">
    <source>
        <dbReference type="ARBA" id="ARBA00005638"/>
    </source>
</evidence>
<evidence type="ECO:0000259" key="7">
    <source>
        <dbReference type="Pfam" id="PF03900"/>
    </source>
</evidence>
<comment type="similarity">
    <text evidence="2">Belongs to the HMBS family.</text>
</comment>
<dbReference type="PROSITE" id="PS00533">
    <property type="entry name" value="PORPHOBILINOGEN_DEAM"/>
    <property type="match status" value="1"/>
</dbReference>
<feature type="domain" description="Porphobilinogen deaminase N-terminal" evidence="6">
    <location>
        <begin position="4"/>
        <end position="207"/>
    </location>
</feature>
<organism evidence="8 9">
    <name type="scientific">Acidilobus saccharovorans (strain DSM 16705 / JCM 18335 / VKM B-2471 / 345-15)</name>
    <dbReference type="NCBI Taxonomy" id="666510"/>
    <lineage>
        <taxon>Archaea</taxon>
        <taxon>Thermoproteota</taxon>
        <taxon>Thermoprotei</taxon>
        <taxon>Acidilobales</taxon>
        <taxon>Acidilobaceae</taxon>
        <taxon>Acidilobus</taxon>
    </lineage>
</organism>
<reference evidence="8 9" key="1">
    <citation type="journal article" date="2010" name="Appl. Environ. Microbiol.">
        <title>The genome sequence of the crenarchaeon Acidilobus saccharovorans supports a new order, Acidilobales, and suggests an important ecological role in terrestrial acidic hot springs.</title>
        <authorList>
            <person name="Mardanov A.V."/>
            <person name="Svetlitchnyi V.A."/>
            <person name="Beletsky A.V."/>
            <person name="Prokofeva M.I."/>
            <person name="Bonch-Osmolovskaya E.A."/>
            <person name="Ravin N.V."/>
            <person name="Skryabin K.G."/>
        </authorList>
    </citation>
    <scope>NUCLEOTIDE SEQUENCE [LARGE SCALE GENOMIC DNA]</scope>
    <source>
        <strain evidence="9">DSM 16705 / JCM 18335 / VKM B-2471 / 345-15</strain>
    </source>
</reference>
<dbReference type="SUPFAM" id="SSF53850">
    <property type="entry name" value="Periplasmic binding protein-like II"/>
    <property type="match status" value="1"/>
</dbReference>